<reference evidence="3 4" key="1">
    <citation type="submission" date="2018-04" db="EMBL/GenBank/DDBJ databases">
        <authorList>
            <person name="Zhang X."/>
            <person name="Yuan J."/>
            <person name="Li F."/>
            <person name="Xiang J."/>
        </authorList>
    </citation>
    <scope>NUCLEOTIDE SEQUENCE [LARGE SCALE GENOMIC DNA]</scope>
    <source>
        <tissue evidence="3">Muscle</tissue>
    </source>
</reference>
<evidence type="ECO:0000256" key="1">
    <source>
        <dbReference type="SAM" id="SignalP"/>
    </source>
</evidence>
<dbReference type="SMR" id="A0A3R7PT10"/>
<dbReference type="InterPro" id="IPR016024">
    <property type="entry name" value="ARM-type_fold"/>
</dbReference>
<dbReference type="OrthoDB" id="10025477at2759"/>
<feature type="chain" id="PRO_5018747758" evidence="1">
    <location>
        <begin position="17"/>
        <end position="535"/>
    </location>
</feature>
<keyword evidence="1" id="KW-0732">Signal</keyword>
<feature type="signal peptide" evidence="1">
    <location>
        <begin position="1"/>
        <end position="16"/>
    </location>
</feature>
<organism evidence="3 4">
    <name type="scientific">Penaeus vannamei</name>
    <name type="common">Whiteleg shrimp</name>
    <name type="synonym">Litopenaeus vannamei</name>
    <dbReference type="NCBI Taxonomy" id="6689"/>
    <lineage>
        <taxon>Eukaryota</taxon>
        <taxon>Metazoa</taxon>
        <taxon>Ecdysozoa</taxon>
        <taxon>Arthropoda</taxon>
        <taxon>Crustacea</taxon>
        <taxon>Multicrustacea</taxon>
        <taxon>Malacostraca</taxon>
        <taxon>Eumalacostraca</taxon>
        <taxon>Eucarida</taxon>
        <taxon>Decapoda</taxon>
        <taxon>Dendrobranchiata</taxon>
        <taxon>Penaeoidea</taxon>
        <taxon>Penaeidae</taxon>
        <taxon>Penaeus</taxon>
    </lineage>
</organism>
<dbReference type="InterPro" id="IPR050693">
    <property type="entry name" value="Hsp70_NEF-Inhibitors"/>
</dbReference>
<dbReference type="SMART" id="SM00185">
    <property type="entry name" value="ARM"/>
    <property type="match status" value="3"/>
</dbReference>
<dbReference type="InterPro" id="IPR000225">
    <property type="entry name" value="Armadillo"/>
</dbReference>
<comment type="caution">
    <text evidence="3">The sequence shown here is derived from an EMBL/GenBank/DDBJ whole genome shotgun (WGS) entry which is preliminary data.</text>
</comment>
<keyword evidence="4" id="KW-1185">Reference proteome</keyword>
<dbReference type="Gene3D" id="1.25.10.10">
    <property type="entry name" value="Leucine-rich Repeat Variant"/>
    <property type="match status" value="1"/>
</dbReference>
<dbReference type="InterPro" id="IPR012674">
    <property type="entry name" value="Calycin"/>
</dbReference>
<dbReference type="GO" id="GO:0000774">
    <property type="term" value="F:adenyl-nucleotide exchange factor activity"/>
    <property type="evidence" value="ECO:0007669"/>
    <property type="project" value="TreeGrafter"/>
</dbReference>
<reference evidence="3 4" key="2">
    <citation type="submission" date="2019-01" db="EMBL/GenBank/DDBJ databases">
        <title>The decoding of complex shrimp genome reveals the adaptation for benthos swimmer, frequently molting mechanism and breeding impact on genome.</title>
        <authorList>
            <person name="Sun Y."/>
            <person name="Gao Y."/>
            <person name="Yu Y."/>
        </authorList>
    </citation>
    <scope>NUCLEOTIDE SEQUENCE [LARGE SCALE GENOMIC DNA]</scope>
    <source>
        <tissue evidence="3">Muscle</tissue>
    </source>
</reference>
<dbReference type="STRING" id="6689.A0A3R7PT10"/>
<dbReference type="Proteomes" id="UP000283509">
    <property type="component" value="Unassembled WGS sequence"/>
</dbReference>
<gene>
    <name evidence="3" type="ORF">C7M84_025070</name>
</gene>
<dbReference type="InterPro" id="IPR011989">
    <property type="entry name" value="ARM-like"/>
</dbReference>
<dbReference type="SUPFAM" id="SSF50814">
    <property type="entry name" value="Lipocalins"/>
    <property type="match status" value="1"/>
</dbReference>
<evidence type="ECO:0000313" key="4">
    <source>
        <dbReference type="Proteomes" id="UP000283509"/>
    </source>
</evidence>
<dbReference type="PANTHER" id="PTHR19316:SF18">
    <property type="entry name" value="HSP70-BINDING PROTEIN 1"/>
    <property type="match status" value="1"/>
</dbReference>
<dbReference type="EMBL" id="QCYY01000920">
    <property type="protein sequence ID" value="ROT81774.1"/>
    <property type="molecule type" value="Genomic_DNA"/>
</dbReference>
<evidence type="ECO:0000313" key="3">
    <source>
        <dbReference type="EMBL" id="ROT81774.1"/>
    </source>
</evidence>
<name>A0A3R7PT10_PENVA</name>
<protein>
    <submittedName>
        <fullName evidence="3">Hsp70 binding protein</fullName>
    </submittedName>
</protein>
<dbReference type="GO" id="GO:0005783">
    <property type="term" value="C:endoplasmic reticulum"/>
    <property type="evidence" value="ECO:0007669"/>
    <property type="project" value="TreeGrafter"/>
</dbReference>
<dbReference type="Pfam" id="PF08212">
    <property type="entry name" value="Lipocalin_2"/>
    <property type="match status" value="1"/>
</dbReference>
<proteinExistence type="predicted"/>
<dbReference type="PANTHER" id="PTHR19316">
    <property type="entry name" value="PROTEIN FOLDING REGULATOR"/>
    <property type="match status" value="1"/>
</dbReference>
<feature type="domain" description="Lipocalin/cytosolic fatty-acid binding" evidence="2">
    <location>
        <begin position="37"/>
        <end position="181"/>
    </location>
</feature>
<evidence type="ECO:0000259" key="2">
    <source>
        <dbReference type="Pfam" id="PF08212"/>
    </source>
</evidence>
<dbReference type="AlphaFoldDB" id="A0A3R7PT10"/>
<dbReference type="Gene3D" id="2.40.128.20">
    <property type="match status" value="1"/>
</dbReference>
<accession>A0A3R7PT10</accession>
<dbReference type="SUPFAM" id="SSF48371">
    <property type="entry name" value="ARM repeat"/>
    <property type="match status" value="1"/>
</dbReference>
<dbReference type="InterPro" id="IPR000566">
    <property type="entry name" value="Lipocln_cytosolic_FA-bd_dom"/>
</dbReference>
<sequence>MRTLIFLSVLTATAVASSLRTLCLNPELDGTFTNKLFNGTWYEIGKYQTKGGAFFQQGCMCDLTQVTLEDPVVGNGTVTYTCRMDSLDGDEVSATARLIYDGTPGHFLQDYSYPFSPALNYNVVYLDEDSAIEYDCGKLLYDNNYCVHFMSRQPTMAPEKLQALKDLVDTMGLNTDGLEYKATVQEGCCHGTFNQQYIANFVNIARPLVTMSDNGGNQDPRRLRNMQGLLNFCTEITAREDTTGPTQLSGMDPERRAFLEEALSGMTMNVAKLLAEAVQKLLSEAVTMPEEDITEQEEAIQQIEEHVDDLNHAMDFYKMGGFPALLRCLNSPHASLRVGAAGLIGDICQNNLVCQESMLSLKAIPPLLEMMDTDTDKQARIKSLYAISCLIRDFPKGEESFLKADGLSYLMRSMQSGIEKLIVKSTFLLNNLVRNNESYIDTVLSMGYIEQLAIILGNEDTDNISREHCTAAVYGLASSYPQALQEALRPELGLPQLLRSRLSTISGKEEFQEEENHIQDLLNLFQQGDDDDEHR</sequence>